<dbReference type="InterPro" id="IPR036942">
    <property type="entry name" value="Beta-barrel_TonB_sf"/>
</dbReference>
<gene>
    <name evidence="15" type="ORF">F1609_30170</name>
</gene>
<dbReference type="InterPro" id="IPR000531">
    <property type="entry name" value="Beta-barrel_TonB"/>
</dbReference>
<accession>A0ABX0MHK0</accession>
<comment type="subcellular location">
    <subcellularLocation>
        <location evidence="1 10">Cell outer membrane</location>
        <topology evidence="1 10">Multi-pass membrane protein</topology>
    </subcellularLocation>
</comment>
<dbReference type="PROSITE" id="PS52016">
    <property type="entry name" value="TONB_DEPENDENT_REC_3"/>
    <property type="match status" value="1"/>
</dbReference>
<evidence type="ECO:0000313" key="15">
    <source>
        <dbReference type="EMBL" id="NHZ44395.1"/>
    </source>
</evidence>
<dbReference type="InterPro" id="IPR012910">
    <property type="entry name" value="Plug_dom"/>
</dbReference>
<dbReference type="Pfam" id="PF00593">
    <property type="entry name" value="TonB_dep_Rec_b-barrel"/>
    <property type="match status" value="1"/>
</dbReference>
<evidence type="ECO:0000256" key="3">
    <source>
        <dbReference type="ARBA" id="ARBA00022448"/>
    </source>
</evidence>
<sequence length="751" mass="82125">MMIPARSTLTLSFDLAMTLTNLSRLFSPPVFAAMALCGQAHAQDAPPAAPPATSATPAPVSAVPAALPQVEIGASRVDERRASGTFRQTVGAAELVRYGDGSVLDVLRRQPGIVVNGVPGRKGGEVSMRGLGSGYVRILLDGEPAPPNFMLENLAPDLVERIEILAVPTVEMGTQAIAGTINIILKRSNGKQQRQLRAGIYHDNDRTKPQLSSTWSGQDDTLNWLVTAATRQLSGDETYLTRTEGADEEGAILREMTQFNEDRGWNWSLAPRISKKLGGDDSLALQSYLSGIKYDSAGFGRTDFLRGAQTPFANENYTSAGSSLTIRNNLTWIKTLDASSKLEAKTGATYARSEASSGIDFVDREQRLRNRQDTARDEHNRSVTASAKLRTAYTDKHALVSGIELQRDRNQSQRSDVIDGRSRLDQAGNSFRVDSRRYALYAQDEWDVTARVALYFGLRWERVELHSANNLGERVDFARGMFSPVLQSVWRLPGSKADQVRLGLARTWRVPASERLIAGRSVSVLNMVTRPDTSGNPGLRPERALGLDLAYEHYLSQDGMLSVGLFTRRIDDVTLTRTVRDGGRWVARPFNSGRALARGITLETKFKLPQLLAGAPALEMRAALARTWSTIDAVPGPDNRIGNQAPLSVNVGADYNFSSAPVSAGATVGFVKNGTVRRSGYETASDSNKRVLEGYVLWKFTPKVHLRLSASNLLHEDDRKGSSYAGEGLWQTKTVTAPTYTVLRAIAELKF</sequence>
<evidence type="ECO:0000256" key="9">
    <source>
        <dbReference type="ARBA" id="ARBA00023237"/>
    </source>
</evidence>
<evidence type="ECO:0000256" key="5">
    <source>
        <dbReference type="ARBA" id="ARBA00022692"/>
    </source>
</evidence>
<dbReference type="Gene3D" id="2.170.130.10">
    <property type="entry name" value="TonB-dependent receptor, plug domain"/>
    <property type="match status" value="1"/>
</dbReference>
<keyword evidence="16" id="KW-1185">Reference proteome</keyword>
<keyword evidence="3 10" id="KW-0813">Transport</keyword>
<evidence type="ECO:0000256" key="2">
    <source>
        <dbReference type="ARBA" id="ARBA00009810"/>
    </source>
</evidence>
<dbReference type="SUPFAM" id="SSF56935">
    <property type="entry name" value="Porins"/>
    <property type="match status" value="1"/>
</dbReference>
<evidence type="ECO:0000256" key="4">
    <source>
        <dbReference type="ARBA" id="ARBA00022452"/>
    </source>
</evidence>
<dbReference type="InterPro" id="IPR039426">
    <property type="entry name" value="TonB-dep_rcpt-like"/>
</dbReference>
<keyword evidence="5 10" id="KW-0812">Transmembrane</keyword>
<comment type="caution">
    <text evidence="15">The sequence shown here is derived from an EMBL/GenBank/DDBJ whole genome shotgun (WGS) entry which is preliminary data.</text>
</comment>
<evidence type="ECO:0000256" key="11">
    <source>
        <dbReference type="RuleBase" id="RU003357"/>
    </source>
</evidence>
<protein>
    <submittedName>
        <fullName evidence="15">TonB-dependent receptor plug domain-containing protein</fullName>
    </submittedName>
</protein>
<keyword evidence="12" id="KW-0732">Signal</keyword>
<dbReference type="InterPro" id="IPR037066">
    <property type="entry name" value="Plug_dom_sf"/>
</dbReference>
<evidence type="ECO:0000256" key="7">
    <source>
        <dbReference type="ARBA" id="ARBA00023136"/>
    </source>
</evidence>
<keyword evidence="7 10" id="KW-0472">Membrane</keyword>
<evidence type="ECO:0000259" key="14">
    <source>
        <dbReference type="Pfam" id="PF07715"/>
    </source>
</evidence>
<evidence type="ECO:0000259" key="13">
    <source>
        <dbReference type="Pfam" id="PF00593"/>
    </source>
</evidence>
<dbReference type="Gene3D" id="2.40.170.20">
    <property type="entry name" value="TonB-dependent receptor, beta-barrel domain"/>
    <property type="match status" value="1"/>
</dbReference>
<proteinExistence type="inferred from homology"/>
<feature type="signal peptide" evidence="12">
    <location>
        <begin position="1"/>
        <end position="32"/>
    </location>
</feature>
<keyword evidence="4 10" id="KW-1134">Transmembrane beta strand</keyword>
<feature type="domain" description="TonB-dependent receptor plug" evidence="14">
    <location>
        <begin position="86"/>
        <end position="180"/>
    </location>
</feature>
<evidence type="ECO:0000313" key="16">
    <source>
        <dbReference type="Proteomes" id="UP000819052"/>
    </source>
</evidence>
<evidence type="ECO:0000256" key="10">
    <source>
        <dbReference type="PROSITE-ProRule" id="PRU01360"/>
    </source>
</evidence>
<evidence type="ECO:0000256" key="1">
    <source>
        <dbReference type="ARBA" id="ARBA00004571"/>
    </source>
</evidence>
<evidence type="ECO:0000256" key="6">
    <source>
        <dbReference type="ARBA" id="ARBA00023077"/>
    </source>
</evidence>
<dbReference type="Pfam" id="PF07715">
    <property type="entry name" value="Plug"/>
    <property type="match status" value="1"/>
</dbReference>
<evidence type="ECO:0000256" key="12">
    <source>
        <dbReference type="SAM" id="SignalP"/>
    </source>
</evidence>
<reference evidence="15 16" key="1">
    <citation type="submission" date="2019-09" db="EMBL/GenBank/DDBJ databases">
        <title>Taxonomy of Antarctic Massilia spp.: description of Massilia rubra sp. nov., Massilia aquatica sp. nov., Massilia mucilaginosa sp. nov., Massilia frigida sp. nov. isolated from streams, lakes and regoliths.</title>
        <authorList>
            <person name="Holochova P."/>
            <person name="Sedlacek I."/>
            <person name="Kralova S."/>
            <person name="Maslanova I."/>
            <person name="Busse H.-J."/>
            <person name="Stankova E."/>
            <person name="Vrbovska V."/>
            <person name="Kovarovic V."/>
            <person name="Bartak M."/>
            <person name="Svec P."/>
            <person name="Pantucek R."/>
        </authorList>
    </citation>
    <scope>NUCLEOTIDE SEQUENCE [LARGE SCALE GENOMIC DNA]</scope>
    <source>
        <strain evidence="15 16">CCM 8693</strain>
    </source>
</reference>
<dbReference type="PANTHER" id="PTHR40980">
    <property type="entry name" value="PLUG DOMAIN-CONTAINING PROTEIN"/>
    <property type="match status" value="1"/>
</dbReference>
<feature type="chain" id="PRO_5046364117" evidence="12">
    <location>
        <begin position="33"/>
        <end position="751"/>
    </location>
</feature>
<feature type="domain" description="TonB-dependent receptor-like beta-barrel" evidence="13">
    <location>
        <begin position="278"/>
        <end position="713"/>
    </location>
</feature>
<comment type="similarity">
    <text evidence="2 10 11">Belongs to the TonB-dependent receptor family.</text>
</comment>
<name>A0ABX0MHK0_9BURK</name>
<keyword evidence="6 11" id="KW-0798">TonB box</keyword>
<dbReference type="EMBL" id="VVIW01000031">
    <property type="protein sequence ID" value="NHZ44395.1"/>
    <property type="molecule type" value="Genomic_DNA"/>
</dbReference>
<keyword evidence="8 15" id="KW-0675">Receptor</keyword>
<dbReference type="PANTHER" id="PTHR40980:SF4">
    <property type="entry name" value="TONB-DEPENDENT RECEPTOR-LIKE BETA-BARREL DOMAIN-CONTAINING PROTEIN"/>
    <property type="match status" value="1"/>
</dbReference>
<dbReference type="Proteomes" id="UP000819052">
    <property type="component" value="Unassembled WGS sequence"/>
</dbReference>
<keyword evidence="9 10" id="KW-0998">Cell outer membrane</keyword>
<organism evidence="15 16">
    <name type="scientific">Massilia aquatica</name>
    <dbReference type="NCBI Taxonomy" id="2609000"/>
    <lineage>
        <taxon>Bacteria</taxon>
        <taxon>Pseudomonadati</taxon>
        <taxon>Pseudomonadota</taxon>
        <taxon>Betaproteobacteria</taxon>
        <taxon>Burkholderiales</taxon>
        <taxon>Oxalobacteraceae</taxon>
        <taxon>Telluria group</taxon>
        <taxon>Massilia</taxon>
    </lineage>
</organism>
<evidence type="ECO:0000256" key="8">
    <source>
        <dbReference type="ARBA" id="ARBA00023170"/>
    </source>
</evidence>